<accession>A0A1Y4QVY2</accession>
<evidence type="ECO:0000313" key="2">
    <source>
        <dbReference type="EMBL" id="OUQ09496.1"/>
    </source>
</evidence>
<keyword evidence="1" id="KW-1133">Transmembrane helix</keyword>
<evidence type="ECO:0000313" key="3">
    <source>
        <dbReference type="Proteomes" id="UP000196074"/>
    </source>
</evidence>
<organism evidence="2 3">
    <name type="scientific">Enterococcus cecorum</name>
    <dbReference type="NCBI Taxonomy" id="44008"/>
    <lineage>
        <taxon>Bacteria</taxon>
        <taxon>Bacillati</taxon>
        <taxon>Bacillota</taxon>
        <taxon>Bacilli</taxon>
        <taxon>Lactobacillales</taxon>
        <taxon>Enterococcaceae</taxon>
        <taxon>Enterococcus</taxon>
    </lineage>
</organism>
<proteinExistence type="predicted"/>
<keyword evidence="1" id="KW-0812">Transmembrane</keyword>
<feature type="transmembrane region" description="Helical" evidence="1">
    <location>
        <begin position="26"/>
        <end position="49"/>
    </location>
</feature>
<evidence type="ECO:0000256" key="1">
    <source>
        <dbReference type="SAM" id="Phobius"/>
    </source>
</evidence>
<gene>
    <name evidence="2" type="ORF">B5E88_09890</name>
</gene>
<name>A0A1Y4QVY2_9ENTE</name>
<sequence length="109" mass="12518">MNSDEQSNGGNYGVPRDIYAKVKYGMFIALDLAIVGGSLLGAFMLGLQVFPPQKLLQMLTFVFLTPIMVGYLLLPHNGGKKNWQAIYIYLRRRKKMWISFDWRKDRNAT</sequence>
<keyword evidence="1" id="KW-0472">Membrane</keyword>
<dbReference type="Proteomes" id="UP000196074">
    <property type="component" value="Unassembled WGS sequence"/>
</dbReference>
<evidence type="ECO:0008006" key="4">
    <source>
        <dbReference type="Google" id="ProtNLM"/>
    </source>
</evidence>
<feature type="transmembrane region" description="Helical" evidence="1">
    <location>
        <begin position="55"/>
        <end position="74"/>
    </location>
</feature>
<dbReference type="AlphaFoldDB" id="A0A1Y4QVY2"/>
<dbReference type="RefSeq" id="WP_087215724.1">
    <property type="nucleotide sequence ID" value="NZ_NFLC01000022.1"/>
</dbReference>
<reference evidence="3" key="1">
    <citation type="submission" date="2017-04" db="EMBL/GenBank/DDBJ databases">
        <title>Function of individual gut microbiota members based on whole genome sequencing of pure cultures obtained from chicken caecum.</title>
        <authorList>
            <person name="Medvecky M."/>
            <person name="Cejkova D."/>
            <person name="Polansky O."/>
            <person name="Karasova D."/>
            <person name="Kubasova T."/>
            <person name="Cizek A."/>
            <person name="Rychlik I."/>
        </authorList>
    </citation>
    <scope>NUCLEOTIDE SEQUENCE [LARGE SCALE GENOMIC DNA]</scope>
    <source>
        <strain evidence="3">An144</strain>
    </source>
</reference>
<comment type="caution">
    <text evidence="2">The sequence shown here is derived from an EMBL/GenBank/DDBJ whole genome shotgun (WGS) entry which is preliminary data.</text>
</comment>
<dbReference type="EMBL" id="NFLC01000022">
    <property type="protein sequence ID" value="OUQ09496.1"/>
    <property type="molecule type" value="Genomic_DNA"/>
</dbReference>
<protein>
    <recommendedName>
        <fullName evidence="4">PrgI family protein</fullName>
    </recommendedName>
</protein>